<proteinExistence type="predicted"/>
<organism evidence="2 3">
    <name type="scientific">Populus trichocarpa</name>
    <name type="common">Western balsam poplar</name>
    <name type="synonym">Populus balsamifera subsp. trichocarpa</name>
    <dbReference type="NCBI Taxonomy" id="3694"/>
    <lineage>
        <taxon>Eukaryota</taxon>
        <taxon>Viridiplantae</taxon>
        <taxon>Streptophyta</taxon>
        <taxon>Embryophyta</taxon>
        <taxon>Tracheophyta</taxon>
        <taxon>Spermatophyta</taxon>
        <taxon>Magnoliopsida</taxon>
        <taxon>eudicotyledons</taxon>
        <taxon>Gunneridae</taxon>
        <taxon>Pentapetalae</taxon>
        <taxon>rosids</taxon>
        <taxon>fabids</taxon>
        <taxon>Malpighiales</taxon>
        <taxon>Salicaceae</taxon>
        <taxon>Saliceae</taxon>
        <taxon>Populus</taxon>
    </lineage>
</organism>
<name>A0A2K2AET6_POPTR</name>
<dbReference type="AlphaFoldDB" id="A0A2K2AET6"/>
<evidence type="ECO:0000256" key="1">
    <source>
        <dbReference type="SAM" id="MobiDB-lite"/>
    </source>
</evidence>
<accession>A0A2K2AET6</accession>
<evidence type="ECO:0000313" key="3">
    <source>
        <dbReference type="Proteomes" id="UP000006729"/>
    </source>
</evidence>
<feature type="compositionally biased region" description="Polar residues" evidence="1">
    <location>
        <begin position="36"/>
        <end position="53"/>
    </location>
</feature>
<feature type="region of interest" description="Disordered" evidence="1">
    <location>
        <begin position="36"/>
        <end position="57"/>
    </location>
</feature>
<evidence type="ECO:0000313" key="2">
    <source>
        <dbReference type="EMBL" id="PNT36041.1"/>
    </source>
</evidence>
<reference evidence="2 3" key="1">
    <citation type="journal article" date="2006" name="Science">
        <title>The genome of black cottonwood, Populus trichocarpa (Torr. &amp; Gray).</title>
        <authorList>
            <person name="Tuskan G.A."/>
            <person name="Difazio S."/>
            <person name="Jansson S."/>
            <person name="Bohlmann J."/>
            <person name="Grigoriev I."/>
            <person name="Hellsten U."/>
            <person name="Putnam N."/>
            <person name="Ralph S."/>
            <person name="Rombauts S."/>
            <person name="Salamov A."/>
            <person name="Schein J."/>
            <person name="Sterck L."/>
            <person name="Aerts A."/>
            <person name="Bhalerao R.R."/>
            <person name="Bhalerao R.P."/>
            <person name="Blaudez D."/>
            <person name="Boerjan W."/>
            <person name="Brun A."/>
            <person name="Brunner A."/>
            <person name="Busov V."/>
            <person name="Campbell M."/>
            <person name="Carlson J."/>
            <person name="Chalot M."/>
            <person name="Chapman J."/>
            <person name="Chen G.L."/>
            <person name="Cooper D."/>
            <person name="Coutinho P.M."/>
            <person name="Couturier J."/>
            <person name="Covert S."/>
            <person name="Cronk Q."/>
            <person name="Cunningham R."/>
            <person name="Davis J."/>
            <person name="Degroeve S."/>
            <person name="Dejardin A."/>
            <person name="Depamphilis C."/>
            <person name="Detter J."/>
            <person name="Dirks B."/>
            <person name="Dubchak I."/>
            <person name="Duplessis S."/>
            <person name="Ehlting J."/>
            <person name="Ellis B."/>
            <person name="Gendler K."/>
            <person name="Goodstein D."/>
            <person name="Gribskov M."/>
            <person name="Grimwood J."/>
            <person name="Groover A."/>
            <person name="Gunter L."/>
            <person name="Hamberger B."/>
            <person name="Heinze B."/>
            <person name="Helariutta Y."/>
            <person name="Henrissat B."/>
            <person name="Holligan D."/>
            <person name="Holt R."/>
            <person name="Huang W."/>
            <person name="Islam-Faridi N."/>
            <person name="Jones S."/>
            <person name="Jones-Rhoades M."/>
            <person name="Jorgensen R."/>
            <person name="Joshi C."/>
            <person name="Kangasjarvi J."/>
            <person name="Karlsson J."/>
            <person name="Kelleher C."/>
            <person name="Kirkpatrick R."/>
            <person name="Kirst M."/>
            <person name="Kohler A."/>
            <person name="Kalluri U."/>
            <person name="Larimer F."/>
            <person name="Leebens-Mack J."/>
            <person name="Leple J.C."/>
            <person name="Locascio P."/>
            <person name="Lou Y."/>
            <person name="Lucas S."/>
            <person name="Martin F."/>
            <person name="Montanini B."/>
            <person name="Napoli C."/>
            <person name="Nelson D.R."/>
            <person name="Nelson C."/>
            <person name="Nieminen K."/>
            <person name="Nilsson O."/>
            <person name="Pereda V."/>
            <person name="Peter G."/>
            <person name="Philippe R."/>
            <person name="Pilate G."/>
            <person name="Poliakov A."/>
            <person name="Razumovskaya J."/>
            <person name="Richardson P."/>
            <person name="Rinaldi C."/>
            <person name="Ritland K."/>
            <person name="Rouze P."/>
            <person name="Ryaboy D."/>
            <person name="Schmutz J."/>
            <person name="Schrader J."/>
            <person name="Segerman B."/>
            <person name="Shin H."/>
            <person name="Siddiqui A."/>
            <person name="Sterky F."/>
            <person name="Terry A."/>
            <person name="Tsai C.J."/>
            <person name="Uberbacher E."/>
            <person name="Unneberg P."/>
            <person name="Vahala J."/>
            <person name="Wall K."/>
            <person name="Wessler S."/>
            <person name="Yang G."/>
            <person name="Yin T."/>
            <person name="Douglas C."/>
            <person name="Marra M."/>
            <person name="Sandberg G."/>
            <person name="Van de Peer Y."/>
            <person name="Rokhsar D."/>
        </authorList>
    </citation>
    <scope>NUCLEOTIDE SEQUENCE [LARGE SCALE GENOMIC DNA]</scope>
    <source>
        <strain evidence="3">cv. Nisqually</strain>
    </source>
</reference>
<dbReference type="Proteomes" id="UP000006729">
    <property type="component" value="Chromosome 5"/>
</dbReference>
<gene>
    <name evidence="2" type="ORF">POPTR_005G105300</name>
</gene>
<protein>
    <submittedName>
        <fullName evidence="2">Uncharacterized protein</fullName>
    </submittedName>
</protein>
<keyword evidence="3" id="KW-1185">Reference proteome</keyword>
<sequence length="75" mass="8352">MLLFTFQIQSSINSQLQIVSSSRMLGFYEQEGMTGVEQSSKGTVGSNPETLGYSSLARIPKPSKNTIKKIYPYQE</sequence>
<dbReference type="InParanoid" id="A0A2K2AET6"/>
<dbReference type="EMBL" id="CM009294">
    <property type="protein sequence ID" value="PNT36041.1"/>
    <property type="molecule type" value="Genomic_DNA"/>
</dbReference>